<name>A0A8S3YQF2_9EUPU</name>
<evidence type="ECO:0000256" key="3">
    <source>
        <dbReference type="ARBA" id="ARBA00022989"/>
    </source>
</evidence>
<keyword evidence="8" id="KW-1185">Reference proteome</keyword>
<comment type="caution">
    <text evidence="7">The sequence shown here is derived from an EMBL/GenBank/DDBJ whole genome shotgun (WGS) entry which is preliminary data.</text>
</comment>
<dbReference type="GO" id="GO:0007188">
    <property type="term" value="P:adenylate cyclase-modulating G protein-coupled receptor signaling pathway"/>
    <property type="evidence" value="ECO:0007669"/>
    <property type="project" value="TreeGrafter"/>
</dbReference>
<organism evidence="7 8">
    <name type="scientific">Candidula unifasciata</name>
    <dbReference type="NCBI Taxonomy" id="100452"/>
    <lineage>
        <taxon>Eukaryota</taxon>
        <taxon>Metazoa</taxon>
        <taxon>Spiralia</taxon>
        <taxon>Lophotrochozoa</taxon>
        <taxon>Mollusca</taxon>
        <taxon>Gastropoda</taxon>
        <taxon>Heterobranchia</taxon>
        <taxon>Euthyneura</taxon>
        <taxon>Panpulmonata</taxon>
        <taxon>Eupulmonata</taxon>
        <taxon>Stylommatophora</taxon>
        <taxon>Helicina</taxon>
        <taxon>Helicoidea</taxon>
        <taxon>Geomitridae</taxon>
        <taxon>Candidula</taxon>
    </lineage>
</organism>
<dbReference type="GO" id="GO:0005886">
    <property type="term" value="C:plasma membrane"/>
    <property type="evidence" value="ECO:0007669"/>
    <property type="project" value="TreeGrafter"/>
</dbReference>
<dbReference type="InterPro" id="IPR000832">
    <property type="entry name" value="GPCR_2_secretin-like"/>
</dbReference>
<evidence type="ECO:0000256" key="2">
    <source>
        <dbReference type="ARBA" id="ARBA00022692"/>
    </source>
</evidence>
<feature type="transmembrane region" description="Helical" evidence="5">
    <location>
        <begin position="129"/>
        <end position="148"/>
    </location>
</feature>
<proteinExistence type="predicted"/>
<sequence>WICKLLMAATTYFHTCPFYWMFVEGLYLFTIVVWAFSTQKLRLWYYLVIGWVVPFVVTAIWAAIKDNFENAQCWLHTGYHVDYIVHAPVLALLTSNVFFMVTIIWVLVTKMKASNSLETRQTRKAVKATVVLVPLLGLTYVMFLRSPFDDETVNILFQHANAVLQSSQGLFVAIFYCFLNGEVRSVLRQKLNSLQDSRSLSRYTKTTIYGSPRRSSSYTANGNGKIGVFKGGTLMKITHVGELETEASVMMMDKIEHTVEVSAA</sequence>
<dbReference type="PROSITE" id="PS50261">
    <property type="entry name" value="G_PROTEIN_RECEP_F2_4"/>
    <property type="match status" value="1"/>
</dbReference>
<evidence type="ECO:0000313" key="8">
    <source>
        <dbReference type="Proteomes" id="UP000678393"/>
    </source>
</evidence>
<dbReference type="GO" id="GO:0007166">
    <property type="term" value="P:cell surface receptor signaling pathway"/>
    <property type="evidence" value="ECO:0007669"/>
    <property type="project" value="InterPro"/>
</dbReference>
<feature type="non-terminal residue" evidence="7">
    <location>
        <position position="1"/>
    </location>
</feature>
<dbReference type="Pfam" id="PF00002">
    <property type="entry name" value="7tm_2"/>
    <property type="match status" value="1"/>
</dbReference>
<evidence type="ECO:0000313" key="7">
    <source>
        <dbReference type="EMBL" id="CAG5119344.1"/>
    </source>
</evidence>
<evidence type="ECO:0000256" key="5">
    <source>
        <dbReference type="SAM" id="Phobius"/>
    </source>
</evidence>
<gene>
    <name evidence="7" type="ORF">CUNI_LOCUS4902</name>
</gene>
<comment type="subcellular location">
    <subcellularLocation>
        <location evidence="1">Membrane</location>
        <topology evidence="1">Multi-pass membrane protein</topology>
    </subcellularLocation>
</comment>
<feature type="transmembrane region" description="Helical" evidence="5">
    <location>
        <begin position="84"/>
        <end position="108"/>
    </location>
</feature>
<dbReference type="PROSITE" id="PS00650">
    <property type="entry name" value="G_PROTEIN_RECEP_F2_2"/>
    <property type="match status" value="1"/>
</dbReference>
<evidence type="ECO:0000259" key="6">
    <source>
        <dbReference type="PROSITE" id="PS50261"/>
    </source>
</evidence>
<evidence type="ECO:0000256" key="4">
    <source>
        <dbReference type="ARBA" id="ARBA00023136"/>
    </source>
</evidence>
<dbReference type="InterPro" id="IPR017983">
    <property type="entry name" value="GPCR_2_secretin-like_CS"/>
</dbReference>
<feature type="domain" description="G-protein coupled receptors family 2 profile 2" evidence="6">
    <location>
        <begin position="1"/>
        <end position="180"/>
    </location>
</feature>
<keyword evidence="4 5" id="KW-0472">Membrane</keyword>
<dbReference type="GO" id="GO:0008528">
    <property type="term" value="F:G protein-coupled peptide receptor activity"/>
    <property type="evidence" value="ECO:0007669"/>
    <property type="project" value="TreeGrafter"/>
</dbReference>
<dbReference type="AlphaFoldDB" id="A0A8S3YQF2"/>
<keyword evidence="3 5" id="KW-1133">Transmembrane helix</keyword>
<dbReference type="PANTHER" id="PTHR45620">
    <property type="entry name" value="PDF RECEPTOR-LIKE PROTEIN-RELATED"/>
    <property type="match status" value="1"/>
</dbReference>
<dbReference type="GO" id="GO:0017046">
    <property type="term" value="F:peptide hormone binding"/>
    <property type="evidence" value="ECO:0007669"/>
    <property type="project" value="TreeGrafter"/>
</dbReference>
<dbReference type="EMBL" id="CAJHNH020000690">
    <property type="protein sequence ID" value="CAG5119344.1"/>
    <property type="molecule type" value="Genomic_DNA"/>
</dbReference>
<dbReference type="OrthoDB" id="6022368at2759"/>
<dbReference type="PANTHER" id="PTHR45620:SF15">
    <property type="entry name" value="DIURETIC HORMONE 44 RECEPTOR 1-RELATED"/>
    <property type="match status" value="1"/>
</dbReference>
<dbReference type="PRINTS" id="PR00249">
    <property type="entry name" value="GPCRSECRETIN"/>
</dbReference>
<dbReference type="InterPro" id="IPR017981">
    <property type="entry name" value="GPCR_2-like_7TM"/>
</dbReference>
<reference evidence="7" key="1">
    <citation type="submission" date="2021-04" db="EMBL/GenBank/DDBJ databases">
        <authorList>
            <consortium name="Molecular Ecology Group"/>
        </authorList>
    </citation>
    <scope>NUCLEOTIDE SEQUENCE</scope>
</reference>
<accession>A0A8S3YQF2</accession>
<keyword evidence="2 5" id="KW-0812">Transmembrane</keyword>
<feature type="transmembrane region" description="Helical" evidence="5">
    <location>
        <begin position="160"/>
        <end position="179"/>
    </location>
</feature>
<dbReference type="SUPFAM" id="SSF81321">
    <property type="entry name" value="Family A G protein-coupled receptor-like"/>
    <property type="match status" value="1"/>
</dbReference>
<feature type="transmembrane region" description="Helical" evidence="5">
    <location>
        <begin position="43"/>
        <end position="64"/>
    </location>
</feature>
<protein>
    <recommendedName>
        <fullName evidence="6">G-protein coupled receptors family 2 profile 2 domain-containing protein</fullName>
    </recommendedName>
</protein>
<dbReference type="Proteomes" id="UP000678393">
    <property type="component" value="Unassembled WGS sequence"/>
</dbReference>
<evidence type="ECO:0000256" key="1">
    <source>
        <dbReference type="ARBA" id="ARBA00004141"/>
    </source>
</evidence>
<dbReference type="Gene3D" id="1.20.1070.10">
    <property type="entry name" value="Rhodopsin 7-helix transmembrane proteins"/>
    <property type="match status" value="1"/>
</dbReference>
<feature type="transmembrane region" description="Helical" evidence="5">
    <location>
        <begin position="18"/>
        <end position="36"/>
    </location>
</feature>
<dbReference type="InterPro" id="IPR050332">
    <property type="entry name" value="GPCR_2"/>
</dbReference>